<gene>
    <name evidence="4" type="primary">ideZ</name>
    <name evidence="4" type="ORF">NCTC7023_01912</name>
</gene>
<feature type="chain" id="PRO_5043578698" evidence="2">
    <location>
        <begin position="50"/>
        <end position="538"/>
    </location>
</feature>
<dbReference type="Gene3D" id="3.90.70.10">
    <property type="entry name" value="Cysteine proteinases"/>
    <property type="match status" value="1"/>
</dbReference>
<dbReference type="Pfam" id="PF09028">
    <property type="entry name" value="Mac-1"/>
    <property type="match status" value="1"/>
</dbReference>
<evidence type="ECO:0000256" key="1">
    <source>
        <dbReference type="ARBA" id="ARBA00022729"/>
    </source>
</evidence>
<proteinExistence type="predicted"/>
<evidence type="ECO:0000256" key="2">
    <source>
        <dbReference type="SAM" id="SignalP"/>
    </source>
</evidence>
<dbReference type="InterPro" id="IPR015117">
    <property type="entry name" value="IdeS"/>
</dbReference>
<keyword evidence="1 2" id="KW-0732">Signal</keyword>
<protein>
    <submittedName>
        <fullName evidence="4">Mac-1-like IgG-degrading endopeptidase IdeZ</fullName>
    </submittedName>
</protein>
<dbReference type="InterPro" id="IPR005877">
    <property type="entry name" value="YSIRK_signal_dom"/>
</dbReference>
<dbReference type="InterPro" id="IPR038765">
    <property type="entry name" value="Papain-like_cys_pep_sf"/>
</dbReference>
<evidence type="ECO:0000313" key="4">
    <source>
        <dbReference type="EMBL" id="SUO82543.1"/>
    </source>
</evidence>
<feature type="domain" description="Ig protease IdeS" evidence="3">
    <location>
        <begin position="80"/>
        <end position="374"/>
    </location>
</feature>
<dbReference type="SUPFAM" id="SSF54001">
    <property type="entry name" value="Cysteine proteinases"/>
    <property type="match status" value="1"/>
</dbReference>
<dbReference type="EMBL" id="UHHT01000001">
    <property type="protein sequence ID" value="SUO82543.1"/>
    <property type="molecule type" value="Genomic_DNA"/>
</dbReference>
<dbReference type="AlphaFoldDB" id="A0AAX2LLZ4"/>
<evidence type="ECO:0000259" key="3">
    <source>
        <dbReference type="Pfam" id="PF09028"/>
    </source>
</evidence>
<name>A0AAX2LLZ4_STRSZ</name>
<comment type="caution">
    <text evidence="4">The sequence shown here is derived from an EMBL/GenBank/DDBJ whole genome shotgun (WGS) entry which is preliminary data.</text>
</comment>
<feature type="signal peptide" evidence="2">
    <location>
        <begin position="1"/>
        <end position="49"/>
    </location>
</feature>
<dbReference type="GO" id="GO:0008233">
    <property type="term" value="F:peptidase activity"/>
    <property type="evidence" value="ECO:0007669"/>
    <property type="project" value="InterPro"/>
</dbReference>
<dbReference type="NCBIfam" id="TIGR01168">
    <property type="entry name" value="YSIRK_signal"/>
    <property type="match status" value="1"/>
</dbReference>
<reference evidence="4 5" key="1">
    <citation type="submission" date="2018-06" db="EMBL/GenBank/DDBJ databases">
        <authorList>
            <consortium name="Pathogen Informatics"/>
            <person name="Doyle S."/>
        </authorList>
    </citation>
    <scope>NUCLEOTIDE SEQUENCE [LARGE SCALE GENOMIC DNA]</scope>
    <source>
        <strain evidence="4 5">NCTC7023</strain>
    </source>
</reference>
<evidence type="ECO:0000313" key="5">
    <source>
        <dbReference type="Proteomes" id="UP000255476"/>
    </source>
</evidence>
<accession>A0AAX2LLZ4</accession>
<organism evidence="4 5">
    <name type="scientific">Streptococcus equi subsp. zooepidemicus</name>
    <dbReference type="NCBI Taxonomy" id="40041"/>
    <lineage>
        <taxon>Bacteria</taxon>
        <taxon>Bacillati</taxon>
        <taxon>Bacillota</taxon>
        <taxon>Bacilli</taxon>
        <taxon>Lactobacillales</taxon>
        <taxon>Streptococcaceae</taxon>
        <taxon>Streptococcus</taxon>
    </lineage>
</organism>
<sequence length="538" mass="62529">MFYIRKDSMMKKQSFTHSRKPKFGMRKLSIGLASCMLGMMFLTTGHVNADDVDHVGETITVVPWQRNNLDTALGRRKAEDRIKETLWADGVKIDEKDFEHIKSSHEDYFAVEYGKGSGYYDVNKKMDSEDTALCVGSVVTNMFHWWVDQNRENIEKFKKQDLENNGVMKFNGVKEATVDELNHFYKEYQSNKYADQSRFFDLIKKHFGNKALNPEELFELYFNGFYYNSSHRYIEDNKPAQNNLFSKVLENNKLLNPERSYGIDGFSNNVINALKSHKVLGLVHTTPLRYRHIISMWGADIDQDGKVKAIYVTDSDDREITFNDNSKRRIGMKRYDVLVDDFGNIRFTGKGATHKEEGAIYAGLYSLSRGDEVWEDYFKKYPEVQENLENNVADSNKNSEDVEVSSVEFDFLNFKYPKNEDQVSTEDMRLTLKDTNVFNQPQVKISFEEQNGNDWKEKDSGTFEEGKKYRLKIDVNKLALKIYGHLSKNKLNVIVNGKAVNIQNVVKKDSIETSFTIYSDSIDLEKINYWTDSFNNWS</sequence>
<dbReference type="Proteomes" id="UP000255476">
    <property type="component" value="Unassembled WGS sequence"/>
</dbReference>